<dbReference type="InterPro" id="IPR004087">
    <property type="entry name" value="KH_dom"/>
</dbReference>
<keyword evidence="7" id="KW-0812">Transmembrane</keyword>
<feature type="non-terminal residue" evidence="9">
    <location>
        <position position="305"/>
    </location>
</feature>
<dbReference type="PROSITE" id="PS50084">
    <property type="entry name" value="KH_TYPE_1"/>
    <property type="match status" value="1"/>
</dbReference>
<dbReference type="GO" id="GO:0004519">
    <property type="term" value="F:endonuclease activity"/>
    <property type="evidence" value="ECO:0007669"/>
    <property type="project" value="UniProtKB-KW"/>
</dbReference>
<accession>A0A9D2P004</accession>
<keyword evidence="1" id="KW-0540">Nuclease</keyword>
<dbReference type="Pfam" id="PF00013">
    <property type="entry name" value="KH_1"/>
    <property type="match status" value="1"/>
</dbReference>
<feature type="region of interest" description="Disordered" evidence="6">
    <location>
        <begin position="87"/>
        <end position="109"/>
    </location>
</feature>
<dbReference type="InterPro" id="IPR004088">
    <property type="entry name" value="KH_dom_type_1"/>
</dbReference>
<comment type="caution">
    <text evidence="9">The sequence shown here is derived from an EMBL/GenBank/DDBJ whole genome shotgun (WGS) entry which is preliminary data.</text>
</comment>
<reference evidence="9" key="2">
    <citation type="submission" date="2021-04" db="EMBL/GenBank/DDBJ databases">
        <authorList>
            <person name="Gilroy R."/>
        </authorList>
    </citation>
    <scope>NUCLEOTIDE SEQUENCE</scope>
    <source>
        <strain evidence="9">CHK186-1790</strain>
    </source>
</reference>
<gene>
    <name evidence="9" type="ORF">H9701_08670</name>
</gene>
<protein>
    <submittedName>
        <fullName evidence="9">DUF3552 domain-containing protein</fullName>
    </submittedName>
</protein>
<reference evidence="9" key="1">
    <citation type="journal article" date="2021" name="PeerJ">
        <title>Extensive microbial diversity within the chicken gut microbiome revealed by metagenomics and culture.</title>
        <authorList>
            <person name="Gilroy R."/>
            <person name="Ravi A."/>
            <person name="Getino M."/>
            <person name="Pursley I."/>
            <person name="Horton D.L."/>
            <person name="Alikhan N.F."/>
            <person name="Baker D."/>
            <person name="Gharbi K."/>
            <person name="Hall N."/>
            <person name="Watson M."/>
            <person name="Adriaenssens E.M."/>
            <person name="Foster-Nyarko E."/>
            <person name="Jarju S."/>
            <person name="Secka A."/>
            <person name="Antonio M."/>
            <person name="Oren A."/>
            <person name="Chaudhuri R.R."/>
            <person name="La Ragione R."/>
            <person name="Hildebrand F."/>
            <person name="Pallen M.J."/>
        </authorList>
    </citation>
    <scope>NUCLEOTIDE SEQUENCE</scope>
    <source>
        <strain evidence="9">CHK186-1790</strain>
    </source>
</reference>
<keyword evidence="2" id="KW-0255">Endonuclease</keyword>
<dbReference type="SUPFAM" id="SSF54791">
    <property type="entry name" value="Eukaryotic type KH-domain (KH-domain type I)"/>
    <property type="match status" value="1"/>
</dbReference>
<dbReference type="GO" id="GO:0016787">
    <property type="term" value="F:hydrolase activity"/>
    <property type="evidence" value="ECO:0007669"/>
    <property type="project" value="UniProtKB-KW"/>
</dbReference>
<dbReference type="PANTHER" id="PTHR12826:SF15">
    <property type="entry name" value="RIBONUCLEASE Y"/>
    <property type="match status" value="1"/>
</dbReference>
<evidence type="ECO:0000256" key="6">
    <source>
        <dbReference type="SAM" id="MobiDB-lite"/>
    </source>
</evidence>
<dbReference type="EMBL" id="DWWJ01000157">
    <property type="protein sequence ID" value="HJC41612.1"/>
    <property type="molecule type" value="Genomic_DNA"/>
</dbReference>
<sequence length="305" mass="34691">MEPVTIIVGVICAVVAAVVFFLLGVQYRKKVAEKEISSAEEEAKRIINESIKSAESKKREALVEAKEEILKARNEYEKEVKERRSDLQKQERRLQQKEENLDRKTENIEKKEETLSRKLSELEEAREEVATLKKSEMEVLERISGFTAEEAKNYLIAQLEAEVTHESAMKIKEIEAHYKEEADNIARELISGAIQRCAADHVAEATVSVVPLPNDEMKGRIIGREGRNIRTLETLTGVDLIIDDTPEAITVSCFDPVRREIARLALEKLILDGRIHPTRIEEMVEKAKREVDATIKAEGERAVFE</sequence>
<proteinExistence type="predicted"/>
<keyword evidence="7" id="KW-1133">Transmembrane helix</keyword>
<evidence type="ECO:0000313" key="10">
    <source>
        <dbReference type="Proteomes" id="UP000823882"/>
    </source>
</evidence>
<dbReference type="Proteomes" id="UP000823882">
    <property type="component" value="Unassembled WGS sequence"/>
</dbReference>
<name>A0A9D2P004_9FIRM</name>
<dbReference type="InterPro" id="IPR036612">
    <property type="entry name" value="KH_dom_type_1_sf"/>
</dbReference>
<keyword evidence="3" id="KW-0378">Hydrolase</keyword>
<dbReference type="CDD" id="cd22431">
    <property type="entry name" value="KH-I_RNaseY"/>
    <property type="match status" value="1"/>
</dbReference>
<dbReference type="SMART" id="SM00322">
    <property type="entry name" value="KH"/>
    <property type="match status" value="1"/>
</dbReference>
<evidence type="ECO:0000313" key="9">
    <source>
        <dbReference type="EMBL" id="HJC41612.1"/>
    </source>
</evidence>
<evidence type="ECO:0000256" key="5">
    <source>
        <dbReference type="PROSITE-ProRule" id="PRU00117"/>
    </source>
</evidence>
<dbReference type="AlphaFoldDB" id="A0A9D2P004"/>
<feature type="transmembrane region" description="Helical" evidence="7">
    <location>
        <begin position="6"/>
        <end position="25"/>
    </location>
</feature>
<dbReference type="FunFam" id="3.30.1370.10:FF:000006">
    <property type="entry name" value="Ribonuclease Y"/>
    <property type="match status" value="1"/>
</dbReference>
<evidence type="ECO:0000259" key="8">
    <source>
        <dbReference type="SMART" id="SM00322"/>
    </source>
</evidence>
<dbReference type="PANTHER" id="PTHR12826">
    <property type="entry name" value="RIBONUCLEASE Y"/>
    <property type="match status" value="1"/>
</dbReference>
<evidence type="ECO:0000256" key="1">
    <source>
        <dbReference type="ARBA" id="ARBA00022722"/>
    </source>
</evidence>
<organism evidence="9 10">
    <name type="scientific">Candidatus Intestinimonas pullistercoris</name>
    <dbReference type="NCBI Taxonomy" id="2838623"/>
    <lineage>
        <taxon>Bacteria</taxon>
        <taxon>Bacillati</taxon>
        <taxon>Bacillota</taxon>
        <taxon>Clostridia</taxon>
        <taxon>Eubacteriales</taxon>
        <taxon>Intestinimonas</taxon>
    </lineage>
</organism>
<keyword evidence="4 5" id="KW-0694">RNA-binding</keyword>
<keyword evidence="7" id="KW-0472">Membrane</keyword>
<dbReference type="Gene3D" id="3.30.1370.10">
    <property type="entry name" value="K Homology domain, type 1"/>
    <property type="match status" value="1"/>
</dbReference>
<evidence type="ECO:0000256" key="4">
    <source>
        <dbReference type="ARBA" id="ARBA00022884"/>
    </source>
</evidence>
<dbReference type="Pfam" id="PF12072">
    <property type="entry name" value="RNase_Y_N"/>
    <property type="match status" value="1"/>
</dbReference>
<evidence type="ECO:0000256" key="7">
    <source>
        <dbReference type="SAM" id="Phobius"/>
    </source>
</evidence>
<dbReference type="InterPro" id="IPR022711">
    <property type="entry name" value="RNase_Y_N"/>
</dbReference>
<feature type="domain" description="K Homology" evidence="8">
    <location>
        <begin position="204"/>
        <end position="271"/>
    </location>
</feature>
<evidence type="ECO:0000256" key="2">
    <source>
        <dbReference type="ARBA" id="ARBA00022759"/>
    </source>
</evidence>
<evidence type="ECO:0000256" key="3">
    <source>
        <dbReference type="ARBA" id="ARBA00022801"/>
    </source>
</evidence>
<dbReference type="GO" id="GO:0003723">
    <property type="term" value="F:RNA binding"/>
    <property type="evidence" value="ECO:0007669"/>
    <property type="project" value="UniProtKB-UniRule"/>
</dbReference>